<protein>
    <submittedName>
        <fullName evidence="1">Uncharacterized protein</fullName>
    </submittedName>
</protein>
<keyword evidence="2" id="KW-1185">Reference proteome</keyword>
<dbReference type="AlphaFoldDB" id="A0A4Z2HJ48"/>
<organism evidence="1 2">
    <name type="scientific">Liparis tanakae</name>
    <name type="common">Tanaka's snailfish</name>
    <dbReference type="NCBI Taxonomy" id="230148"/>
    <lineage>
        <taxon>Eukaryota</taxon>
        <taxon>Metazoa</taxon>
        <taxon>Chordata</taxon>
        <taxon>Craniata</taxon>
        <taxon>Vertebrata</taxon>
        <taxon>Euteleostomi</taxon>
        <taxon>Actinopterygii</taxon>
        <taxon>Neopterygii</taxon>
        <taxon>Teleostei</taxon>
        <taxon>Neoteleostei</taxon>
        <taxon>Acanthomorphata</taxon>
        <taxon>Eupercaria</taxon>
        <taxon>Perciformes</taxon>
        <taxon>Cottioidei</taxon>
        <taxon>Cottales</taxon>
        <taxon>Liparidae</taxon>
        <taxon>Liparis</taxon>
    </lineage>
</organism>
<evidence type="ECO:0000313" key="2">
    <source>
        <dbReference type="Proteomes" id="UP000314294"/>
    </source>
</evidence>
<reference evidence="1 2" key="1">
    <citation type="submission" date="2019-03" db="EMBL/GenBank/DDBJ databases">
        <title>First draft genome of Liparis tanakae, snailfish: a comprehensive survey of snailfish specific genes.</title>
        <authorList>
            <person name="Kim W."/>
            <person name="Song I."/>
            <person name="Jeong J.-H."/>
            <person name="Kim D."/>
            <person name="Kim S."/>
            <person name="Ryu S."/>
            <person name="Song J.Y."/>
            <person name="Lee S.K."/>
        </authorList>
    </citation>
    <scope>NUCLEOTIDE SEQUENCE [LARGE SCALE GENOMIC DNA]</scope>
    <source>
        <tissue evidence="1">Muscle</tissue>
    </source>
</reference>
<dbReference type="Proteomes" id="UP000314294">
    <property type="component" value="Unassembled WGS sequence"/>
</dbReference>
<gene>
    <name evidence="1" type="ORF">EYF80_024880</name>
</gene>
<sequence length="75" mass="8355">MWYEVVCVLQADGEKKKMRVNISLEQLIIPGAYPAPLLPSMHFRGSISDISSPSEPPSRSVYVEKPLGHPFICRG</sequence>
<dbReference type="EMBL" id="SRLO01000244">
    <property type="protein sequence ID" value="TNN64882.1"/>
    <property type="molecule type" value="Genomic_DNA"/>
</dbReference>
<comment type="caution">
    <text evidence="1">The sequence shown here is derived from an EMBL/GenBank/DDBJ whole genome shotgun (WGS) entry which is preliminary data.</text>
</comment>
<evidence type="ECO:0000313" key="1">
    <source>
        <dbReference type="EMBL" id="TNN64882.1"/>
    </source>
</evidence>
<accession>A0A4Z2HJ48</accession>
<proteinExistence type="predicted"/>
<name>A0A4Z2HJ48_9TELE</name>